<reference evidence="3" key="2">
    <citation type="journal article" date="2023" name="MicrobiologyOpen">
        <title>Genomics of the tumorigenes clade of the family Rhizobiaceae and description of Rhizobium rhododendri sp. nov.</title>
        <authorList>
            <person name="Kuzmanovic N."/>
            <person name="diCenzo G.C."/>
            <person name="Bunk B."/>
            <person name="Sproeer C."/>
            <person name="Fruehling A."/>
            <person name="Neumann-Schaal M."/>
            <person name="Overmann J."/>
            <person name="Smalla K."/>
        </authorList>
    </citation>
    <scope>NUCLEOTIDE SEQUENCE [LARGE SCALE GENOMIC DNA]</scope>
    <source>
        <strain evidence="3">1078</strain>
        <plasmid evidence="3">pTi1078</plasmid>
    </source>
</reference>
<geneLocation type="plasmid" evidence="2 3">
    <name>pTi1078</name>
</geneLocation>
<dbReference type="AlphaFoldDB" id="A0AAF1K9R3"/>
<keyword evidence="2" id="KW-0614">Plasmid</keyword>
<evidence type="ECO:0000313" key="3">
    <source>
        <dbReference type="Proteomes" id="UP000249499"/>
    </source>
</evidence>
<gene>
    <name evidence="2" type="ORF">PR017_21725</name>
</gene>
<proteinExistence type="predicted"/>
<dbReference type="Pfam" id="PF14355">
    <property type="entry name" value="Abi_C"/>
    <property type="match status" value="1"/>
</dbReference>
<feature type="domain" description="Abortive infection protein-like C-terminal" evidence="1">
    <location>
        <begin position="83"/>
        <end position="157"/>
    </location>
</feature>
<protein>
    <submittedName>
        <fullName evidence="2">Abortive infection family protein</fullName>
    </submittedName>
</protein>
<dbReference type="KEGG" id="rtu:PR017_21725"/>
<dbReference type="RefSeq" id="WP_206423158.1">
    <property type="nucleotide sequence ID" value="NZ_CP117257.1"/>
</dbReference>
<accession>A0AAF1K9R3</accession>
<reference evidence="2 3" key="1">
    <citation type="journal article" date="2018" name="Sci. Rep.">
        <title>Rhizobium tumorigenes sp. nov., a novel plant tumorigenic bacterium isolated from cane gall tumors on thornless blackberry.</title>
        <authorList>
            <person name="Kuzmanovi N."/>
            <person name="Smalla K."/>
            <person name="Gronow S."/>
            <person name="PuBawska J."/>
        </authorList>
    </citation>
    <scope>NUCLEOTIDE SEQUENCE [LARGE SCALE GENOMIC DNA]</scope>
    <source>
        <strain evidence="2 3">1078</strain>
    </source>
</reference>
<evidence type="ECO:0000259" key="1">
    <source>
        <dbReference type="Pfam" id="PF14355"/>
    </source>
</evidence>
<dbReference type="Proteomes" id="UP000249499">
    <property type="component" value="Plasmid pTi1078"/>
</dbReference>
<name>A0AAF1K9R3_9HYPH</name>
<organism evidence="2 3">
    <name type="scientific">Rhizobium tumorigenes</name>
    <dbReference type="NCBI Taxonomy" id="2041385"/>
    <lineage>
        <taxon>Bacteria</taxon>
        <taxon>Pseudomonadati</taxon>
        <taxon>Pseudomonadota</taxon>
        <taxon>Alphaproteobacteria</taxon>
        <taxon>Hyphomicrobiales</taxon>
        <taxon>Rhizobiaceae</taxon>
        <taxon>Rhizobium/Agrobacterium group</taxon>
        <taxon>Rhizobium</taxon>
    </lineage>
</organism>
<dbReference type="InterPro" id="IPR026001">
    <property type="entry name" value="Abi-like_C"/>
</dbReference>
<keyword evidence="3" id="KW-1185">Reference proteome</keyword>
<evidence type="ECO:0000313" key="2">
    <source>
        <dbReference type="EMBL" id="WFR98345.1"/>
    </source>
</evidence>
<dbReference type="EMBL" id="CP117257">
    <property type="protein sequence ID" value="WFR98345.1"/>
    <property type="molecule type" value="Genomic_DNA"/>
</dbReference>
<sequence>MSYQTNGRISLAGATPVAVTLNDLLKNGDFVSVEREFERAYQQLEGDPHAAITAACAIIEALCKTYIESFELEMPSKQSVVPLWRTVQSHLGLSPDATLAEDQRKVLQGLASIVDGIGAFRTHIGSAHGRGMFPPNLTIAEARLAVNAAHTIVTFIMERWHR</sequence>